<comment type="caution">
    <text evidence="1">The sequence shown here is derived from an EMBL/GenBank/DDBJ whole genome shotgun (WGS) entry which is preliminary data.</text>
</comment>
<evidence type="ECO:0000313" key="2">
    <source>
        <dbReference type="Proteomes" id="UP000314294"/>
    </source>
</evidence>
<dbReference type="EMBL" id="SRLO01000275">
    <property type="protein sequence ID" value="TNN63344.1"/>
    <property type="molecule type" value="Genomic_DNA"/>
</dbReference>
<gene>
    <name evidence="1" type="ORF">EYF80_026446</name>
</gene>
<protein>
    <submittedName>
        <fullName evidence="1">Uncharacterized protein</fullName>
    </submittedName>
</protein>
<evidence type="ECO:0000313" key="1">
    <source>
        <dbReference type="EMBL" id="TNN63344.1"/>
    </source>
</evidence>
<organism evidence="1 2">
    <name type="scientific">Liparis tanakae</name>
    <name type="common">Tanaka's snailfish</name>
    <dbReference type="NCBI Taxonomy" id="230148"/>
    <lineage>
        <taxon>Eukaryota</taxon>
        <taxon>Metazoa</taxon>
        <taxon>Chordata</taxon>
        <taxon>Craniata</taxon>
        <taxon>Vertebrata</taxon>
        <taxon>Euteleostomi</taxon>
        <taxon>Actinopterygii</taxon>
        <taxon>Neopterygii</taxon>
        <taxon>Teleostei</taxon>
        <taxon>Neoteleostei</taxon>
        <taxon>Acanthomorphata</taxon>
        <taxon>Eupercaria</taxon>
        <taxon>Perciformes</taxon>
        <taxon>Cottioidei</taxon>
        <taxon>Cottales</taxon>
        <taxon>Liparidae</taxon>
        <taxon>Liparis</taxon>
    </lineage>
</organism>
<dbReference type="Proteomes" id="UP000314294">
    <property type="component" value="Unassembled WGS sequence"/>
</dbReference>
<sequence>MLHDDDFGPGLDSVDEVLGQERGFRLLRVCVEVAPDLVIPHGGCTGFTCRDIDSLSVALVRLLYGVELDLWVQQQPVEQVGRAALGLADDVEERQAAQAKPFAAAVL</sequence>
<proteinExistence type="predicted"/>
<name>A0A4Z2HEL7_9TELE</name>
<dbReference type="AlphaFoldDB" id="A0A4Z2HEL7"/>
<keyword evidence="2" id="KW-1185">Reference proteome</keyword>
<reference evidence="1 2" key="1">
    <citation type="submission" date="2019-03" db="EMBL/GenBank/DDBJ databases">
        <title>First draft genome of Liparis tanakae, snailfish: a comprehensive survey of snailfish specific genes.</title>
        <authorList>
            <person name="Kim W."/>
            <person name="Song I."/>
            <person name="Jeong J.-H."/>
            <person name="Kim D."/>
            <person name="Kim S."/>
            <person name="Ryu S."/>
            <person name="Song J.Y."/>
            <person name="Lee S.K."/>
        </authorList>
    </citation>
    <scope>NUCLEOTIDE SEQUENCE [LARGE SCALE GENOMIC DNA]</scope>
    <source>
        <tissue evidence="1">Muscle</tissue>
    </source>
</reference>
<accession>A0A4Z2HEL7</accession>